<evidence type="ECO:0000256" key="1">
    <source>
        <dbReference type="ARBA" id="ARBA00022741"/>
    </source>
</evidence>
<dbReference type="Gene3D" id="1.10.510.10">
    <property type="entry name" value="Transferase(Phosphotransferase) domain 1"/>
    <property type="match status" value="2"/>
</dbReference>
<reference evidence="6" key="1">
    <citation type="journal article" date="2020" name="Ecol. Evol.">
        <title>Genome structure and content of the rice root-knot nematode (Meloidogyne graminicola).</title>
        <authorList>
            <person name="Phan N.T."/>
            <person name="Danchin E.G.J."/>
            <person name="Klopp C."/>
            <person name="Perfus-Barbeoch L."/>
            <person name="Kozlowski D.K."/>
            <person name="Koutsovoulos G.D."/>
            <person name="Lopez-Roques C."/>
            <person name="Bouchez O."/>
            <person name="Zahm M."/>
            <person name="Besnard G."/>
            <person name="Bellafiore S."/>
        </authorList>
    </citation>
    <scope>NUCLEOTIDE SEQUENCE</scope>
    <source>
        <strain evidence="6">VN-18</strain>
    </source>
</reference>
<accession>A0A8S9ZM11</accession>
<keyword evidence="7" id="KW-1185">Reference proteome</keyword>
<evidence type="ECO:0000256" key="3">
    <source>
        <dbReference type="PROSITE-ProRule" id="PRU10141"/>
    </source>
</evidence>
<dbReference type="Gene3D" id="3.30.200.20">
    <property type="entry name" value="Phosphorylase Kinase, domain 1"/>
    <property type="match status" value="1"/>
</dbReference>
<dbReference type="InterPro" id="IPR000719">
    <property type="entry name" value="Prot_kinase_dom"/>
</dbReference>
<dbReference type="PANTHER" id="PTHR24362">
    <property type="entry name" value="SERINE/THREONINE-PROTEIN KINASE NEK"/>
    <property type="match status" value="1"/>
</dbReference>
<feature type="domain" description="Protein kinase" evidence="5">
    <location>
        <begin position="55"/>
        <end position="340"/>
    </location>
</feature>
<dbReference type="InterPro" id="IPR017441">
    <property type="entry name" value="Protein_kinase_ATP_BS"/>
</dbReference>
<dbReference type="OrthoDB" id="437530at2759"/>
<keyword evidence="1 3" id="KW-0547">Nucleotide-binding</keyword>
<evidence type="ECO:0000256" key="4">
    <source>
        <dbReference type="SAM" id="SignalP"/>
    </source>
</evidence>
<dbReference type="EMBL" id="JABEBT010000062">
    <property type="protein sequence ID" value="KAF7634208.1"/>
    <property type="molecule type" value="Genomic_DNA"/>
</dbReference>
<dbReference type="GO" id="GO:0005524">
    <property type="term" value="F:ATP binding"/>
    <property type="evidence" value="ECO:0007669"/>
    <property type="project" value="UniProtKB-UniRule"/>
</dbReference>
<sequence length="723" mass="84173">MQILLLLIIIHILVMLYLTDKNNAFIMSMQKYRINKLNENIIINRENQEPINLKLNIKHKIGEGEYSNVFHAYWEDINKCIALKSSDYNLQHKSFTKREINVLNYFANNIQIEQDRIIQMYGINYLKNKQKVFIALELGGNNLKNYFEKEIKKINVNKYNLINKIAKGVAQSIKQFHGHGDNLNCIHLDIKLNNFVLSQKQNQPNKEINLKIIDFNTSVVTSNKQIKTKVHGLKKFRAPEIRSANSEEEFNVNRKVDIWSFGLMIYGLLYENHKKDILTDTQALINLGKIQSGDYSVLDNELEKYRLNNELNSNLDKLIKACIQPQPNNRPNISQINYLLVMVTINRGTNKLNDLFKKELIEEKNKENKGKEKLEEEKKETHLILDENQRCNDHNIQNINDEDTIIPAEDIILYSTLKTIGEGPSSKIYHAYSINLKNENVTIFDENWEINKYIYIVLELEEKDLKVYIEENINNNFDNFVTKIAKAAAKALNQFHGKKQNIIHMDIKPGNFVLSKKQNNSEEIILKLIDFNSSIIIVDKEEKFKGTRNTNYNLNYEFPVKTNVDGASTSQETQKFFLSTKVDVWAFGLMLYELYKKQKIIGTPIGTTTSIHHQLSPLRSFSILNSPLRSPLIPILGDKMIEATESLIKISDEEINDFLSDKYANTTLDRVIKACLQFNFEIRSNMSEIVNFFDGYIKDFEFERRQEVLPSIDEIELEEFTIN</sequence>
<evidence type="ECO:0000313" key="7">
    <source>
        <dbReference type="Proteomes" id="UP000605970"/>
    </source>
</evidence>
<evidence type="ECO:0000256" key="2">
    <source>
        <dbReference type="ARBA" id="ARBA00022840"/>
    </source>
</evidence>
<dbReference type="AlphaFoldDB" id="A0A8S9ZM11"/>
<dbReference type="InterPro" id="IPR011009">
    <property type="entry name" value="Kinase-like_dom_sf"/>
</dbReference>
<evidence type="ECO:0000259" key="5">
    <source>
        <dbReference type="PROSITE" id="PS50011"/>
    </source>
</evidence>
<keyword evidence="6" id="KW-0808">Transferase</keyword>
<dbReference type="PROSITE" id="PS50011">
    <property type="entry name" value="PROTEIN_KINASE_DOM"/>
    <property type="match status" value="2"/>
</dbReference>
<dbReference type="GO" id="GO:0004672">
    <property type="term" value="F:protein kinase activity"/>
    <property type="evidence" value="ECO:0007669"/>
    <property type="project" value="InterPro"/>
</dbReference>
<proteinExistence type="predicted"/>
<dbReference type="Proteomes" id="UP000605970">
    <property type="component" value="Unassembled WGS sequence"/>
</dbReference>
<dbReference type="PROSITE" id="PS00108">
    <property type="entry name" value="PROTEIN_KINASE_ST"/>
    <property type="match status" value="2"/>
</dbReference>
<dbReference type="Pfam" id="PF00069">
    <property type="entry name" value="Pkinase"/>
    <property type="match status" value="2"/>
</dbReference>
<gene>
    <name evidence="6" type="ORF">Mgra_00006387</name>
</gene>
<evidence type="ECO:0000313" key="6">
    <source>
        <dbReference type="EMBL" id="KAF7634208.1"/>
    </source>
</evidence>
<organism evidence="6 7">
    <name type="scientific">Meloidogyne graminicola</name>
    <dbReference type="NCBI Taxonomy" id="189291"/>
    <lineage>
        <taxon>Eukaryota</taxon>
        <taxon>Metazoa</taxon>
        <taxon>Ecdysozoa</taxon>
        <taxon>Nematoda</taxon>
        <taxon>Chromadorea</taxon>
        <taxon>Rhabditida</taxon>
        <taxon>Tylenchina</taxon>
        <taxon>Tylenchomorpha</taxon>
        <taxon>Tylenchoidea</taxon>
        <taxon>Meloidogynidae</taxon>
        <taxon>Meloidogyninae</taxon>
        <taxon>Meloidogyne</taxon>
    </lineage>
</organism>
<keyword evidence="2 3" id="KW-0067">ATP-binding</keyword>
<name>A0A8S9ZM11_9BILA</name>
<comment type="caution">
    <text evidence="6">The sequence shown here is derived from an EMBL/GenBank/DDBJ whole genome shotgun (WGS) entry which is preliminary data.</text>
</comment>
<feature type="domain" description="Protein kinase" evidence="5">
    <location>
        <begin position="341"/>
        <end position="697"/>
    </location>
</feature>
<keyword evidence="4" id="KW-0732">Signal</keyword>
<feature type="signal peptide" evidence="4">
    <location>
        <begin position="1"/>
        <end position="24"/>
    </location>
</feature>
<dbReference type="SMART" id="SM00220">
    <property type="entry name" value="S_TKc"/>
    <property type="match status" value="1"/>
</dbReference>
<keyword evidence="6" id="KW-0418">Kinase</keyword>
<dbReference type="PROSITE" id="PS00107">
    <property type="entry name" value="PROTEIN_KINASE_ATP"/>
    <property type="match status" value="1"/>
</dbReference>
<feature type="chain" id="PRO_5035728274" evidence="4">
    <location>
        <begin position="25"/>
        <end position="723"/>
    </location>
</feature>
<protein>
    <submittedName>
        <fullName evidence="6">Protein kinase domain-containing protein</fullName>
    </submittedName>
</protein>
<dbReference type="InterPro" id="IPR008271">
    <property type="entry name" value="Ser/Thr_kinase_AS"/>
</dbReference>
<dbReference type="SUPFAM" id="SSF56112">
    <property type="entry name" value="Protein kinase-like (PK-like)"/>
    <property type="match status" value="2"/>
</dbReference>
<dbReference type="PANTHER" id="PTHR24362:SF309">
    <property type="entry name" value="PROTEIN KINASE DOMAIN-CONTAINING PROTEIN"/>
    <property type="match status" value="1"/>
</dbReference>
<feature type="binding site" evidence="3">
    <location>
        <position position="84"/>
    </location>
    <ligand>
        <name>ATP</name>
        <dbReference type="ChEBI" id="CHEBI:30616"/>
    </ligand>
</feature>